<keyword evidence="4 8" id="KW-0378">Hydrolase</keyword>
<dbReference type="PhylomeDB" id="A0A1B0F9T2"/>
<protein>
    <recommendedName>
        <fullName evidence="10">Peptidase S1 domain-containing protein</fullName>
    </recommendedName>
</protein>
<evidence type="ECO:0000313" key="12">
    <source>
        <dbReference type="Proteomes" id="UP000092444"/>
    </source>
</evidence>
<dbReference type="PRINTS" id="PR00722">
    <property type="entry name" value="CHYMOTRYPSIN"/>
</dbReference>
<name>A0A1B0F9T2_GLOMM</name>
<sequence>MKTDNKSTSAEPLSENYRIINGATVSWPNARYQVSVRWEYLDWTFGWGHQCGGALIMSNVVLTAAHCVWNGLYDQPLEPEDILVVLGGLNRYVKDEKTLVLGVMDIIVGADFHSKFLTDDIAVLILNNTVSDDFKAAAIIEMNYKPEVISGTKCIVTGWGMMNNKSYPEQLQFIEVPIIAKTKCLELYGSKVFKEGMLCAGYINGERDACTGDSGGPLVCDNKLVGIVSAGLGCARPDYPGIYTDVAFYAARVTKALESHRKENDLTKLLNGNLSSSIHSSKILRLTMSRFMAIRALSLLLLKAIILPILPYNCKYKRLKKKPTQLMYQKNAYLVGTASSANVTCQELKIVNGSAAEWNNTRHHVSLRNRLKDSYFFGTGHLCGGSLISENIVLCAAHCFADQKTFDGSYLSDEEFVIVMGNLDRFEQNENTLIYDVKEVVKAAKIFNFTSYDNDIALAILNDSVPINHPTIRTVILNDALLHRNTTCEIFGWGETEQVFQFVCLWI</sequence>
<dbReference type="SUPFAM" id="SSF50494">
    <property type="entry name" value="Trypsin-like serine proteases"/>
    <property type="match status" value="2"/>
</dbReference>
<dbReference type="FunFam" id="2.40.10.10:FF:000002">
    <property type="entry name" value="Transmembrane protease serine"/>
    <property type="match status" value="1"/>
</dbReference>
<evidence type="ECO:0000256" key="7">
    <source>
        <dbReference type="ARBA" id="ARBA00024195"/>
    </source>
</evidence>
<dbReference type="Pfam" id="PF00089">
    <property type="entry name" value="Trypsin"/>
    <property type="match status" value="2"/>
</dbReference>
<dbReference type="InterPro" id="IPR050430">
    <property type="entry name" value="Peptidase_S1"/>
</dbReference>
<dbReference type="PROSITE" id="PS00134">
    <property type="entry name" value="TRYPSIN_HIS"/>
    <property type="match status" value="1"/>
</dbReference>
<dbReference type="EnsemblMetazoa" id="GMOY000251-RA">
    <property type="protein sequence ID" value="GMOY000251-PA"/>
    <property type="gene ID" value="GMOY000251"/>
</dbReference>
<dbReference type="InterPro" id="IPR033116">
    <property type="entry name" value="TRYPSIN_SER"/>
</dbReference>
<dbReference type="AlphaFoldDB" id="A0A1B0F9T2"/>
<keyword evidence="5 8" id="KW-0720">Serine protease</keyword>
<feature type="domain" description="Peptidase S1" evidence="10">
    <location>
        <begin position="350"/>
        <end position="507"/>
    </location>
</feature>
<dbReference type="EMBL" id="CCAG010007594">
    <property type="status" value="NOT_ANNOTATED_CDS"/>
    <property type="molecule type" value="Genomic_DNA"/>
</dbReference>
<dbReference type="VEuPathDB" id="VectorBase:GMOY000251"/>
<dbReference type="STRING" id="37546.A0A1B0F9T2"/>
<evidence type="ECO:0000256" key="1">
    <source>
        <dbReference type="ARBA" id="ARBA00004613"/>
    </source>
</evidence>
<dbReference type="GO" id="GO:0006508">
    <property type="term" value="P:proteolysis"/>
    <property type="evidence" value="ECO:0007669"/>
    <property type="project" value="UniProtKB-KW"/>
</dbReference>
<evidence type="ECO:0000256" key="8">
    <source>
        <dbReference type="RuleBase" id="RU363034"/>
    </source>
</evidence>
<keyword evidence="9" id="KW-0472">Membrane</keyword>
<dbReference type="PROSITE" id="PS50240">
    <property type="entry name" value="TRYPSIN_DOM"/>
    <property type="match status" value="2"/>
</dbReference>
<keyword evidence="2" id="KW-0964">Secreted</keyword>
<dbReference type="InterPro" id="IPR018114">
    <property type="entry name" value="TRYPSIN_HIS"/>
</dbReference>
<keyword evidence="9" id="KW-1133">Transmembrane helix</keyword>
<dbReference type="InterPro" id="IPR001254">
    <property type="entry name" value="Trypsin_dom"/>
</dbReference>
<dbReference type="GO" id="GO:0004252">
    <property type="term" value="F:serine-type endopeptidase activity"/>
    <property type="evidence" value="ECO:0007669"/>
    <property type="project" value="InterPro"/>
</dbReference>
<comment type="subcellular location">
    <subcellularLocation>
        <location evidence="1">Secreted</location>
    </subcellularLocation>
</comment>
<keyword evidence="3 8" id="KW-0645">Protease</keyword>
<evidence type="ECO:0000256" key="9">
    <source>
        <dbReference type="SAM" id="Phobius"/>
    </source>
</evidence>
<dbReference type="PANTHER" id="PTHR24276:SF91">
    <property type="entry name" value="AT26814P-RELATED"/>
    <property type="match status" value="1"/>
</dbReference>
<dbReference type="CDD" id="cd00190">
    <property type="entry name" value="Tryp_SPc"/>
    <property type="match status" value="1"/>
</dbReference>
<evidence type="ECO:0000313" key="11">
    <source>
        <dbReference type="EnsemblMetazoa" id="GMOY000251-PA"/>
    </source>
</evidence>
<organism evidence="11 12">
    <name type="scientific">Glossina morsitans morsitans</name>
    <name type="common">Savannah tsetse fly</name>
    <dbReference type="NCBI Taxonomy" id="37546"/>
    <lineage>
        <taxon>Eukaryota</taxon>
        <taxon>Metazoa</taxon>
        <taxon>Ecdysozoa</taxon>
        <taxon>Arthropoda</taxon>
        <taxon>Hexapoda</taxon>
        <taxon>Insecta</taxon>
        <taxon>Pterygota</taxon>
        <taxon>Neoptera</taxon>
        <taxon>Endopterygota</taxon>
        <taxon>Diptera</taxon>
        <taxon>Brachycera</taxon>
        <taxon>Muscomorpha</taxon>
        <taxon>Hippoboscoidea</taxon>
        <taxon>Glossinidae</taxon>
        <taxon>Glossina</taxon>
    </lineage>
</organism>
<dbReference type="PANTHER" id="PTHR24276">
    <property type="entry name" value="POLYSERASE-RELATED"/>
    <property type="match status" value="1"/>
</dbReference>
<evidence type="ECO:0000256" key="4">
    <source>
        <dbReference type="ARBA" id="ARBA00022801"/>
    </source>
</evidence>
<evidence type="ECO:0000259" key="10">
    <source>
        <dbReference type="PROSITE" id="PS50240"/>
    </source>
</evidence>
<dbReference type="SMART" id="SM00020">
    <property type="entry name" value="Tryp_SPc"/>
    <property type="match status" value="2"/>
</dbReference>
<dbReference type="Gene3D" id="2.40.10.10">
    <property type="entry name" value="Trypsin-like serine proteases"/>
    <property type="match status" value="2"/>
</dbReference>
<dbReference type="PROSITE" id="PS00135">
    <property type="entry name" value="TRYPSIN_SER"/>
    <property type="match status" value="1"/>
</dbReference>
<evidence type="ECO:0000256" key="5">
    <source>
        <dbReference type="ARBA" id="ARBA00022825"/>
    </source>
</evidence>
<evidence type="ECO:0000256" key="3">
    <source>
        <dbReference type="ARBA" id="ARBA00022670"/>
    </source>
</evidence>
<keyword evidence="12" id="KW-1185">Reference proteome</keyword>
<reference evidence="11" key="1">
    <citation type="submission" date="2020-05" db="UniProtKB">
        <authorList>
            <consortium name="EnsemblMetazoa"/>
        </authorList>
    </citation>
    <scope>IDENTIFICATION</scope>
    <source>
        <strain evidence="11">Yale</strain>
    </source>
</reference>
<dbReference type="InterPro" id="IPR043504">
    <property type="entry name" value="Peptidase_S1_PA_chymotrypsin"/>
</dbReference>
<dbReference type="GO" id="GO:0005576">
    <property type="term" value="C:extracellular region"/>
    <property type="evidence" value="ECO:0007669"/>
    <property type="project" value="UniProtKB-SubCell"/>
</dbReference>
<feature type="domain" description="Peptidase S1" evidence="10">
    <location>
        <begin position="19"/>
        <end position="258"/>
    </location>
</feature>
<keyword evidence="9" id="KW-0812">Transmembrane</keyword>
<evidence type="ECO:0000256" key="2">
    <source>
        <dbReference type="ARBA" id="ARBA00022525"/>
    </source>
</evidence>
<dbReference type="Proteomes" id="UP000092444">
    <property type="component" value="Unassembled WGS sequence"/>
</dbReference>
<evidence type="ECO:0000256" key="6">
    <source>
        <dbReference type="ARBA" id="ARBA00023157"/>
    </source>
</evidence>
<dbReference type="InterPro" id="IPR009003">
    <property type="entry name" value="Peptidase_S1_PA"/>
</dbReference>
<accession>A0A1B0F9T2</accession>
<proteinExistence type="inferred from homology"/>
<dbReference type="InterPro" id="IPR001314">
    <property type="entry name" value="Peptidase_S1A"/>
</dbReference>
<comment type="similarity">
    <text evidence="7">Belongs to the peptidase S1 family. CLIP subfamily.</text>
</comment>
<feature type="transmembrane region" description="Helical" evidence="9">
    <location>
        <begin position="292"/>
        <end position="312"/>
    </location>
</feature>
<keyword evidence="6" id="KW-1015">Disulfide bond</keyword>